<feature type="chain" id="PRO_5030559730" evidence="1">
    <location>
        <begin position="19"/>
        <end position="160"/>
    </location>
</feature>
<dbReference type="AlphaFoldDB" id="A0A7U2FEV7"/>
<gene>
    <name evidence="2" type="ORF">JI435_309000</name>
</gene>
<evidence type="ECO:0000313" key="2">
    <source>
        <dbReference type="EMBL" id="QRD01735.1"/>
    </source>
</evidence>
<name>A0A7U2FEV7_PHANO</name>
<dbReference type="OrthoDB" id="3650120at2759"/>
<dbReference type="EMBL" id="CP069034">
    <property type="protein sequence ID" value="QRD01735.1"/>
    <property type="molecule type" value="Genomic_DNA"/>
</dbReference>
<keyword evidence="3" id="KW-1185">Reference proteome</keyword>
<evidence type="ECO:0000256" key="1">
    <source>
        <dbReference type="SAM" id="SignalP"/>
    </source>
</evidence>
<reference evidence="3" key="1">
    <citation type="journal article" date="2021" name="BMC Genomics">
        <title>Chromosome-level genome assembly and manually-curated proteome of model necrotroph Parastagonospora nodorum Sn15 reveals a genome-wide trove of candidate effector homologs, and redundancy of virulence-related functions within an accessory chromosome.</title>
        <authorList>
            <person name="Bertazzoni S."/>
            <person name="Jones D.A.B."/>
            <person name="Phan H.T."/>
            <person name="Tan K.-C."/>
            <person name="Hane J.K."/>
        </authorList>
    </citation>
    <scope>NUCLEOTIDE SEQUENCE [LARGE SCALE GENOMIC DNA]</scope>
    <source>
        <strain evidence="3">SN15 / ATCC MYA-4574 / FGSC 10173)</strain>
    </source>
</reference>
<evidence type="ECO:0000313" key="3">
    <source>
        <dbReference type="Proteomes" id="UP000663193"/>
    </source>
</evidence>
<dbReference type="VEuPathDB" id="FungiDB:JI435_309000"/>
<accession>A0A7U2FEV7</accession>
<organism evidence="2 3">
    <name type="scientific">Phaeosphaeria nodorum (strain SN15 / ATCC MYA-4574 / FGSC 10173)</name>
    <name type="common">Glume blotch fungus</name>
    <name type="synonym">Parastagonospora nodorum</name>
    <dbReference type="NCBI Taxonomy" id="321614"/>
    <lineage>
        <taxon>Eukaryota</taxon>
        <taxon>Fungi</taxon>
        <taxon>Dikarya</taxon>
        <taxon>Ascomycota</taxon>
        <taxon>Pezizomycotina</taxon>
        <taxon>Dothideomycetes</taxon>
        <taxon>Pleosporomycetidae</taxon>
        <taxon>Pleosporales</taxon>
        <taxon>Pleosporineae</taxon>
        <taxon>Phaeosphaeriaceae</taxon>
        <taxon>Parastagonospora</taxon>
    </lineage>
</organism>
<feature type="signal peptide" evidence="1">
    <location>
        <begin position="1"/>
        <end position="18"/>
    </location>
</feature>
<sequence length="160" mass="17856">MHLHSLAWGALLCRPILTLSIPTQHGAQIPIRVEEQKTTKPVANSVILAYTSDGTDRVQHAELPLQQQISSGVDLPAHPGSIRIETMLNDKGGFVSLEELDQVMCRVIPRLSMEEKASLEAAGMGKAWPWFKIRDETVSFKKSSSRWFLAGRSIQSYECR</sequence>
<keyword evidence="1" id="KW-0732">Signal</keyword>
<proteinExistence type="predicted"/>
<dbReference type="Proteomes" id="UP000663193">
    <property type="component" value="Chromosome 12"/>
</dbReference>
<protein>
    <submittedName>
        <fullName evidence="2">Uncharacterized protein</fullName>
    </submittedName>
</protein>